<dbReference type="Proteomes" id="UP001066276">
    <property type="component" value="Chromosome 1_2"/>
</dbReference>
<proteinExistence type="predicted"/>
<evidence type="ECO:0000313" key="3">
    <source>
        <dbReference type="Proteomes" id="UP001066276"/>
    </source>
</evidence>
<reference evidence="2" key="1">
    <citation type="journal article" date="2022" name="bioRxiv">
        <title>Sequencing and chromosome-scale assembly of the giantPleurodeles waltlgenome.</title>
        <authorList>
            <person name="Brown T."/>
            <person name="Elewa A."/>
            <person name="Iarovenko S."/>
            <person name="Subramanian E."/>
            <person name="Araus A.J."/>
            <person name="Petzold A."/>
            <person name="Susuki M."/>
            <person name="Suzuki K.-i.T."/>
            <person name="Hayashi T."/>
            <person name="Toyoda A."/>
            <person name="Oliveira C."/>
            <person name="Osipova E."/>
            <person name="Leigh N.D."/>
            <person name="Simon A."/>
            <person name="Yun M.H."/>
        </authorList>
    </citation>
    <scope>NUCLEOTIDE SEQUENCE</scope>
    <source>
        <strain evidence="2">20211129_DDA</strain>
        <tissue evidence="2">Liver</tissue>
    </source>
</reference>
<feature type="region of interest" description="Disordered" evidence="1">
    <location>
        <begin position="63"/>
        <end position="95"/>
    </location>
</feature>
<accession>A0AAV7W743</accession>
<gene>
    <name evidence="2" type="ORF">NDU88_005180</name>
</gene>
<protein>
    <submittedName>
        <fullName evidence="2">Uncharacterized protein</fullName>
    </submittedName>
</protein>
<name>A0AAV7W743_PLEWA</name>
<evidence type="ECO:0000256" key="1">
    <source>
        <dbReference type="SAM" id="MobiDB-lite"/>
    </source>
</evidence>
<dbReference type="AlphaFoldDB" id="A0AAV7W743"/>
<keyword evidence="3" id="KW-1185">Reference proteome</keyword>
<organism evidence="2 3">
    <name type="scientific">Pleurodeles waltl</name>
    <name type="common">Iberian ribbed newt</name>
    <dbReference type="NCBI Taxonomy" id="8319"/>
    <lineage>
        <taxon>Eukaryota</taxon>
        <taxon>Metazoa</taxon>
        <taxon>Chordata</taxon>
        <taxon>Craniata</taxon>
        <taxon>Vertebrata</taxon>
        <taxon>Euteleostomi</taxon>
        <taxon>Amphibia</taxon>
        <taxon>Batrachia</taxon>
        <taxon>Caudata</taxon>
        <taxon>Salamandroidea</taxon>
        <taxon>Salamandridae</taxon>
        <taxon>Pleurodelinae</taxon>
        <taxon>Pleurodeles</taxon>
    </lineage>
</organism>
<dbReference type="EMBL" id="JANPWB010000002">
    <property type="protein sequence ID" value="KAJ1209808.1"/>
    <property type="molecule type" value="Genomic_DNA"/>
</dbReference>
<evidence type="ECO:0000313" key="2">
    <source>
        <dbReference type="EMBL" id="KAJ1209808.1"/>
    </source>
</evidence>
<feature type="compositionally biased region" description="Basic residues" evidence="1">
    <location>
        <begin position="70"/>
        <end position="79"/>
    </location>
</feature>
<comment type="caution">
    <text evidence="2">The sequence shown here is derived from an EMBL/GenBank/DDBJ whole genome shotgun (WGS) entry which is preliminary data.</text>
</comment>
<sequence>MIGARHSCPALHNNDARTYMHKVFTKRPRLPGQLRVRRVPWWALQSSVSQATREDAESEHKEFTGELAHVTHKTTNRKVPHVERRSRFSSKSLLN</sequence>